<evidence type="ECO:0008006" key="4">
    <source>
        <dbReference type="Google" id="ProtNLM"/>
    </source>
</evidence>
<evidence type="ECO:0000313" key="2">
    <source>
        <dbReference type="EMBL" id="QNN76893.1"/>
    </source>
</evidence>
<protein>
    <recommendedName>
        <fullName evidence="4">Lipoprotein</fullName>
    </recommendedName>
</protein>
<sequence length="271" mass="29723">MKYPLQSKTSTWLGLMLACVALVACGKKEAATATPEPVAAASESAPVASATETPAHALLFVLPDKKAPADLAQKLAGWKADGTLSDVVLTQYVEHEVKEGYSQAFADFALLDFPSEAAFETFKANSASALGPDVIVSRVDVLLDKRSRKNDPSQSVFVTGVYESLVDKDKYQEFTDDYIDPNMGNQYSSGIMTRYTMYLEREATGGVAKPKAFLVTQYASQDEFKRKDSVKGNYKKLLLGGDYPVWQHIDGTKKELRRDYSEVISKPVPLP</sequence>
<feature type="chain" id="PRO_5028861169" description="Lipoprotein" evidence="1">
    <location>
        <begin position="31"/>
        <end position="271"/>
    </location>
</feature>
<dbReference type="Proteomes" id="UP000515838">
    <property type="component" value="Chromosome"/>
</dbReference>
<proteinExistence type="predicted"/>
<feature type="signal peptide" evidence="1">
    <location>
        <begin position="1"/>
        <end position="30"/>
    </location>
</feature>
<dbReference type="GeneID" id="81471935"/>
<evidence type="ECO:0000313" key="3">
    <source>
        <dbReference type="Proteomes" id="UP000515838"/>
    </source>
</evidence>
<dbReference type="EMBL" id="CP060731">
    <property type="protein sequence ID" value="QNN76893.1"/>
    <property type="molecule type" value="Genomic_DNA"/>
</dbReference>
<evidence type="ECO:0000256" key="1">
    <source>
        <dbReference type="SAM" id="SignalP"/>
    </source>
</evidence>
<accession>A0A7G9T9W8</accession>
<keyword evidence="1" id="KW-0732">Signal</keyword>
<gene>
    <name evidence="2" type="ORF">IAE60_13205</name>
</gene>
<dbReference type="PROSITE" id="PS51257">
    <property type="entry name" value="PROKAR_LIPOPROTEIN"/>
    <property type="match status" value="1"/>
</dbReference>
<name>A0A7G9T9W8_PSEMX</name>
<dbReference type="RefSeq" id="WP_187572617.1">
    <property type="nucleotide sequence ID" value="NZ_CP060731.1"/>
</dbReference>
<organism evidence="2 3">
    <name type="scientific">Pseudoxanthomonas mexicana</name>
    <dbReference type="NCBI Taxonomy" id="128785"/>
    <lineage>
        <taxon>Bacteria</taxon>
        <taxon>Pseudomonadati</taxon>
        <taxon>Pseudomonadota</taxon>
        <taxon>Gammaproteobacteria</taxon>
        <taxon>Lysobacterales</taxon>
        <taxon>Lysobacteraceae</taxon>
        <taxon>Pseudoxanthomonas</taxon>
    </lineage>
</organism>
<reference evidence="2 3" key="1">
    <citation type="submission" date="2020-08" db="EMBL/GenBank/DDBJ databases">
        <title>Streptomycin Non-resistant strain, P. mexicana.</title>
        <authorList>
            <person name="Ganesh-Kumar S."/>
            <person name="Zhe T."/>
            <person name="Yu Z."/>
            <person name="Min Y."/>
        </authorList>
    </citation>
    <scope>NUCLEOTIDE SEQUENCE [LARGE SCALE GENOMIC DNA]</scope>
    <source>
        <strain evidence="2 3">GTZY2</strain>
    </source>
</reference>
<dbReference type="AlphaFoldDB" id="A0A7G9T9W8"/>